<keyword evidence="3" id="KW-1185">Reference proteome</keyword>
<reference evidence="2 3" key="1">
    <citation type="submission" date="2024-02" db="EMBL/GenBank/DDBJ databases">
        <title>High-quality chromosome-scale genome assembly of Pensacola bahiagrass (Paspalum notatum Flugge var. saurae).</title>
        <authorList>
            <person name="Vega J.M."/>
            <person name="Podio M."/>
            <person name="Orjuela J."/>
            <person name="Siena L.A."/>
            <person name="Pessino S.C."/>
            <person name="Combes M.C."/>
            <person name="Mariac C."/>
            <person name="Albertini E."/>
            <person name="Pupilli F."/>
            <person name="Ortiz J.P.A."/>
            <person name="Leblanc O."/>
        </authorList>
    </citation>
    <scope>NUCLEOTIDE SEQUENCE [LARGE SCALE GENOMIC DNA]</scope>
    <source>
        <strain evidence="2">R1</strain>
        <tissue evidence="2">Leaf</tissue>
    </source>
</reference>
<sequence length="272" mass="28905">KKKNPRLDPAAGPTRPRSPPRPLLERLHALPPPPSGVPAAAAAASPRRAERVLGRRGAALQSSRRGGYPLPPPHLPRPRPPAAPARPCAARPSTSPGVPQRRRGPAPPGLPSRLASRGAGRRLASRAASHRPASLRRVVDRRRHLLPPPAPAPSIAPAQIRKFYGECTDFNIKLGPYFRQGMYRTVKNTERPAASLDQADGFENGSAGEICDNNSLDLHGYGGGGRPESSVATARHGRLAPCNNHGSSTGAHGALWNSSSRRMVLITSELVC</sequence>
<feature type="region of interest" description="Disordered" evidence="1">
    <location>
        <begin position="1"/>
        <end position="155"/>
    </location>
</feature>
<accession>A0AAQ3URG3</accession>
<evidence type="ECO:0000256" key="1">
    <source>
        <dbReference type="SAM" id="MobiDB-lite"/>
    </source>
</evidence>
<feature type="compositionally biased region" description="Pro residues" evidence="1">
    <location>
        <begin position="69"/>
        <end position="84"/>
    </location>
</feature>
<feature type="non-terminal residue" evidence="2">
    <location>
        <position position="272"/>
    </location>
</feature>
<feature type="compositionally biased region" description="Low complexity" evidence="1">
    <location>
        <begin position="37"/>
        <end position="46"/>
    </location>
</feature>
<feature type="compositionally biased region" description="Low complexity" evidence="1">
    <location>
        <begin position="125"/>
        <end position="136"/>
    </location>
</feature>
<dbReference type="EMBL" id="CP144754">
    <property type="protein sequence ID" value="WVZ96143.1"/>
    <property type="molecule type" value="Genomic_DNA"/>
</dbReference>
<evidence type="ECO:0000313" key="2">
    <source>
        <dbReference type="EMBL" id="WVZ96143.1"/>
    </source>
</evidence>
<protein>
    <submittedName>
        <fullName evidence="2">Uncharacterized protein</fullName>
    </submittedName>
</protein>
<dbReference type="AlphaFoldDB" id="A0AAQ3URG3"/>
<dbReference type="Proteomes" id="UP001341281">
    <property type="component" value="Chromosome 10"/>
</dbReference>
<evidence type="ECO:0000313" key="3">
    <source>
        <dbReference type="Proteomes" id="UP001341281"/>
    </source>
</evidence>
<gene>
    <name evidence="2" type="ORF">U9M48_041815</name>
</gene>
<proteinExistence type="predicted"/>
<organism evidence="2 3">
    <name type="scientific">Paspalum notatum var. saurae</name>
    <dbReference type="NCBI Taxonomy" id="547442"/>
    <lineage>
        <taxon>Eukaryota</taxon>
        <taxon>Viridiplantae</taxon>
        <taxon>Streptophyta</taxon>
        <taxon>Embryophyta</taxon>
        <taxon>Tracheophyta</taxon>
        <taxon>Spermatophyta</taxon>
        <taxon>Magnoliopsida</taxon>
        <taxon>Liliopsida</taxon>
        <taxon>Poales</taxon>
        <taxon>Poaceae</taxon>
        <taxon>PACMAD clade</taxon>
        <taxon>Panicoideae</taxon>
        <taxon>Andropogonodae</taxon>
        <taxon>Paspaleae</taxon>
        <taxon>Paspalinae</taxon>
        <taxon>Paspalum</taxon>
    </lineage>
</organism>
<name>A0AAQ3URG3_PASNO</name>